<sequence>MRNSSLQETVIIILTLIPFIYLGLVYSDLPDTLPMHWNAQGEVDRMGNKRELWLIPILLTGLMYVILKYVPKLDPKGQIKKMGNKFGHLRVAITIFQTALAVGIIYMSTTYKDGDTSSPTWIFMLIGLLFIVLGNYMPAMKPNYFVGIRTPWTLENENVWRKTHRVGAILFITSGIIILITSLLFDMQIAFYATIGTAFAIVAWTFIYSYTLYKKLQ</sequence>
<feature type="transmembrane region" description="Helical" evidence="1">
    <location>
        <begin position="166"/>
        <end position="185"/>
    </location>
</feature>
<keyword evidence="1" id="KW-0812">Transmembrane</keyword>
<keyword evidence="1" id="KW-1133">Transmembrane helix</keyword>
<feature type="transmembrane region" description="Helical" evidence="1">
    <location>
        <begin position="91"/>
        <end position="109"/>
    </location>
</feature>
<dbReference type="OrthoDB" id="9808690at2"/>
<feature type="transmembrane region" description="Helical" evidence="1">
    <location>
        <begin position="191"/>
        <end position="213"/>
    </location>
</feature>
<dbReference type="PIRSF" id="PIRSF038959">
    <property type="entry name" value="SdpI"/>
    <property type="match status" value="1"/>
</dbReference>
<feature type="transmembrane region" description="Helical" evidence="1">
    <location>
        <begin position="52"/>
        <end position="70"/>
    </location>
</feature>
<evidence type="ECO:0000313" key="3">
    <source>
        <dbReference type="EMBL" id="KEZ93988.1"/>
    </source>
</evidence>
<dbReference type="Pfam" id="PF13630">
    <property type="entry name" value="SdpI"/>
    <property type="match status" value="1"/>
</dbReference>
<comment type="caution">
    <text evidence="3">The sequence shown here is derived from an EMBL/GenBank/DDBJ whole genome shotgun (WGS) entry which is preliminary data.</text>
</comment>
<organism evidence="3 5">
    <name type="scientific">Nonlabens ulvanivorans</name>
    <name type="common">Persicivirga ulvanivorans</name>
    <dbReference type="NCBI Taxonomy" id="906888"/>
    <lineage>
        <taxon>Bacteria</taxon>
        <taxon>Pseudomonadati</taxon>
        <taxon>Bacteroidota</taxon>
        <taxon>Flavobacteriia</taxon>
        <taxon>Flavobacteriales</taxon>
        <taxon>Flavobacteriaceae</taxon>
        <taxon>Nonlabens</taxon>
    </lineage>
</organism>
<accession>A0A084JYF4</accession>
<evidence type="ECO:0000313" key="5">
    <source>
        <dbReference type="Proteomes" id="UP000028531"/>
    </source>
</evidence>
<evidence type="ECO:0000313" key="6">
    <source>
        <dbReference type="Proteomes" id="UP000239997"/>
    </source>
</evidence>
<dbReference type="PANTHER" id="PTHR37810:SF5">
    <property type="entry name" value="IMMUNITY PROTEIN SDPI"/>
    <property type="match status" value="1"/>
</dbReference>
<reference evidence="3 5" key="1">
    <citation type="submission" date="2014-07" db="EMBL/GenBank/DDBJ databases">
        <title>Draft genome sequence of Nonlabens ulvanivorans, an ulvan degrading bacterium.</title>
        <authorList>
            <person name="Kopel M."/>
            <person name="Helbert W."/>
            <person name="Henrissat B."/>
            <person name="Doniger T."/>
            <person name="Banin E."/>
        </authorList>
    </citation>
    <scope>NUCLEOTIDE SEQUENCE [LARGE SCALE GENOMIC DNA]</scope>
    <source>
        <strain evidence="3 5">PLR</strain>
    </source>
</reference>
<dbReference type="Proteomes" id="UP000239997">
    <property type="component" value="Unassembled WGS sequence"/>
</dbReference>
<dbReference type="RefSeq" id="WP_036581958.1">
    <property type="nucleotide sequence ID" value="NZ_JPJI01000026.1"/>
</dbReference>
<name>A0A084JYF4_NONUL</name>
<protein>
    <submittedName>
        <fullName evidence="4">Membrane protein</fullName>
    </submittedName>
</protein>
<feature type="transmembrane region" description="Helical" evidence="1">
    <location>
        <begin position="121"/>
        <end position="139"/>
    </location>
</feature>
<evidence type="ECO:0000259" key="2">
    <source>
        <dbReference type="Pfam" id="PF07853"/>
    </source>
</evidence>
<dbReference type="EMBL" id="JPJI01000026">
    <property type="protein sequence ID" value="KEZ93988.1"/>
    <property type="molecule type" value="Genomic_DNA"/>
</dbReference>
<dbReference type="InterPro" id="IPR025962">
    <property type="entry name" value="SdpI/YhfL"/>
</dbReference>
<dbReference type="EMBL" id="PVNA01000002">
    <property type="protein sequence ID" value="PRX14607.1"/>
    <property type="molecule type" value="Genomic_DNA"/>
</dbReference>
<dbReference type="AlphaFoldDB" id="A0A084JYF4"/>
<reference evidence="4 6" key="2">
    <citation type="submission" date="2018-03" db="EMBL/GenBank/DDBJ databases">
        <title>Genomic Encyclopedia of Archaeal and Bacterial Type Strains, Phase II (KMG-II): from individual species to whole genera.</title>
        <authorList>
            <person name="Goeker M."/>
        </authorList>
    </citation>
    <scope>NUCLEOTIDE SEQUENCE [LARGE SCALE GENOMIC DNA]</scope>
    <source>
        <strain evidence="4 6">DSM 22727</strain>
    </source>
</reference>
<dbReference type="Proteomes" id="UP000028531">
    <property type="component" value="Unassembled WGS sequence"/>
</dbReference>
<feature type="transmembrane region" description="Helical" evidence="1">
    <location>
        <begin position="9"/>
        <end position="27"/>
    </location>
</feature>
<gene>
    <name evidence="3" type="ORF">IL45_07290</name>
    <name evidence="4" type="ORF">LY02_01639</name>
</gene>
<dbReference type="PANTHER" id="PTHR37810">
    <property type="entry name" value="IMMUNITY PROTEIN SDPI"/>
    <property type="match status" value="1"/>
</dbReference>
<dbReference type="GO" id="GO:0009636">
    <property type="term" value="P:response to toxic substance"/>
    <property type="evidence" value="ECO:0007669"/>
    <property type="project" value="TreeGrafter"/>
</dbReference>
<keyword evidence="6" id="KW-1185">Reference proteome</keyword>
<dbReference type="InterPro" id="IPR026272">
    <property type="entry name" value="SdpI"/>
</dbReference>
<evidence type="ECO:0000256" key="1">
    <source>
        <dbReference type="SAM" id="Phobius"/>
    </source>
</evidence>
<evidence type="ECO:0000313" key="4">
    <source>
        <dbReference type="EMBL" id="PRX14607.1"/>
    </source>
</evidence>
<feature type="domain" description="DUF1648" evidence="2">
    <location>
        <begin position="13"/>
        <end position="59"/>
    </location>
</feature>
<keyword evidence="1" id="KW-0472">Membrane</keyword>
<dbReference type="Pfam" id="PF07853">
    <property type="entry name" value="DUF1648"/>
    <property type="match status" value="1"/>
</dbReference>
<dbReference type="InterPro" id="IPR012867">
    <property type="entry name" value="DUF1648"/>
</dbReference>
<proteinExistence type="predicted"/>